<dbReference type="EMBL" id="RCSS01000420">
    <property type="protein sequence ID" value="RVD91754.1"/>
    <property type="molecule type" value="Genomic_DNA"/>
</dbReference>
<evidence type="ECO:0000313" key="1">
    <source>
        <dbReference type="EMBL" id="RVD91754.1"/>
    </source>
</evidence>
<keyword evidence="2" id="KW-1185">Reference proteome</keyword>
<dbReference type="InterPro" id="IPR056326">
    <property type="entry name" value="ISD11"/>
</dbReference>
<protein>
    <submittedName>
        <fullName evidence="1">Uncharacterized protein</fullName>
    </submittedName>
</protein>
<dbReference type="OrthoDB" id="275715at2759"/>
<evidence type="ECO:0000313" key="2">
    <source>
        <dbReference type="Proteomes" id="UP000282876"/>
    </source>
</evidence>
<sequence length="85" mass="9955">MTNLEEARSVYSTLIDVVKSFKSPAIKSFFLRKADEDFSELNKKITEGKFTCVIKPYLTKQKDLIDVLKRQSVVYNMYFDKNSNF</sequence>
<comment type="caution">
    <text evidence="1">The sequence shown here is derived from an EMBL/GenBank/DDBJ whole genome shotgun (WGS) entry which is preliminary data.</text>
</comment>
<organism evidence="1 2">
    <name type="scientific">Tubulinosema ratisbonensis</name>
    <dbReference type="NCBI Taxonomy" id="291195"/>
    <lineage>
        <taxon>Eukaryota</taxon>
        <taxon>Fungi</taxon>
        <taxon>Fungi incertae sedis</taxon>
        <taxon>Microsporidia</taxon>
        <taxon>Tubulinosematoidea</taxon>
        <taxon>Tubulinosematidae</taxon>
        <taxon>Tubulinosema</taxon>
    </lineage>
</organism>
<gene>
    <name evidence="1" type="ORF">TUBRATIS_17780</name>
</gene>
<dbReference type="VEuPathDB" id="MicrosporidiaDB:TUBRATIS_17780"/>
<proteinExistence type="predicted"/>
<dbReference type="Proteomes" id="UP000282876">
    <property type="component" value="Unassembled WGS sequence"/>
</dbReference>
<reference evidence="1 2" key="1">
    <citation type="submission" date="2018-10" db="EMBL/GenBank/DDBJ databases">
        <title>Draft genome sequence of the microsporidian Tubulinosema ratisbonensis.</title>
        <authorList>
            <person name="Polonais V."/>
            <person name="Peyretaillade E."/>
            <person name="Niehus S."/>
            <person name="Wawrzyniak I."/>
            <person name="Franchet A."/>
            <person name="Gaspin C."/>
            <person name="Reichstadt M."/>
            <person name="Belser C."/>
            <person name="Labadie K."/>
            <person name="Delbac F."/>
            <person name="Ferrandon D."/>
        </authorList>
    </citation>
    <scope>NUCLEOTIDE SEQUENCE [LARGE SCALE GENOMIC DNA]</scope>
    <source>
        <strain evidence="1 2">Franzen</strain>
    </source>
</reference>
<name>A0A437AKX4_9MICR</name>
<accession>A0A437AKX4</accession>
<dbReference type="Pfam" id="PF23511">
    <property type="entry name" value="Microp_apicomplexa_7"/>
    <property type="match status" value="1"/>
</dbReference>
<dbReference type="AlphaFoldDB" id="A0A437AKX4"/>